<dbReference type="InterPro" id="IPR036249">
    <property type="entry name" value="Thioredoxin-like_sf"/>
</dbReference>
<evidence type="ECO:0000259" key="1">
    <source>
        <dbReference type="Pfam" id="PF13192"/>
    </source>
</evidence>
<proteinExistence type="predicted"/>
<accession>X1U3B5</accession>
<reference evidence="2" key="1">
    <citation type="journal article" date="2014" name="Front. Microbiol.">
        <title>High frequency of phylogenetically diverse reductive dehalogenase-homologous genes in deep subseafloor sedimentary metagenomes.</title>
        <authorList>
            <person name="Kawai M."/>
            <person name="Futagami T."/>
            <person name="Toyoda A."/>
            <person name="Takaki Y."/>
            <person name="Nishi S."/>
            <person name="Hori S."/>
            <person name="Arai W."/>
            <person name="Tsubouchi T."/>
            <person name="Morono Y."/>
            <person name="Uchiyama I."/>
            <person name="Ito T."/>
            <person name="Fujiyama A."/>
            <person name="Inagaki F."/>
            <person name="Takami H."/>
        </authorList>
    </citation>
    <scope>NUCLEOTIDE SEQUENCE</scope>
    <source>
        <strain evidence="2">Expedition CK06-06</strain>
    </source>
</reference>
<gene>
    <name evidence="2" type="ORF">S12H4_40593</name>
</gene>
<evidence type="ECO:0000313" key="2">
    <source>
        <dbReference type="EMBL" id="GAI94320.1"/>
    </source>
</evidence>
<comment type="caution">
    <text evidence="2">The sequence shown here is derived from an EMBL/GenBank/DDBJ whole genome shotgun (WGS) entry which is preliminary data.</text>
</comment>
<feature type="non-terminal residue" evidence="2">
    <location>
        <position position="51"/>
    </location>
</feature>
<dbReference type="Gene3D" id="3.40.30.80">
    <property type="match status" value="1"/>
</dbReference>
<name>X1U3B5_9ZZZZ</name>
<dbReference type="AlphaFoldDB" id="X1U3B5"/>
<sequence length="51" mass="5562">MASDHITADMVEGSEFSFLAVKYNVHGVPHTVINEEHSIVGAQSEMEFAKA</sequence>
<organism evidence="2">
    <name type="scientific">marine sediment metagenome</name>
    <dbReference type="NCBI Taxonomy" id="412755"/>
    <lineage>
        <taxon>unclassified sequences</taxon>
        <taxon>metagenomes</taxon>
        <taxon>ecological metagenomes</taxon>
    </lineage>
</organism>
<dbReference type="InterPro" id="IPR012336">
    <property type="entry name" value="Thioredoxin-like_fold"/>
</dbReference>
<feature type="domain" description="Thioredoxin-like fold" evidence="1">
    <location>
        <begin position="2"/>
        <end position="49"/>
    </location>
</feature>
<dbReference type="EMBL" id="BARW01024650">
    <property type="protein sequence ID" value="GAI94320.1"/>
    <property type="molecule type" value="Genomic_DNA"/>
</dbReference>
<dbReference type="Pfam" id="PF13192">
    <property type="entry name" value="Thioredoxin_3"/>
    <property type="match status" value="1"/>
</dbReference>
<protein>
    <recommendedName>
        <fullName evidence="1">Thioredoxin-like fold domain-containing protein</fullName>
    </recommendedName>
</protein>
<dbReference type="SUPFAM" id="SSF52833">
    <property type="entry name" value="Thioredoxin-like"/>
    <property type="match status" value="1"/>
</dbReference>